<evidence type="ECO:0000256" key="2">
    <source>
        <dbReference type="PIRSR" id="PIRSR600246-1"/>
    </source>
</evidence>
<dbReference type="Pfam" id="PF01112">
    <property type="entry name" value="Asparaginase_2"/>
    <property type="match status" value="1"/>
</dbReference>
<evidence type="ECO:0000256" key="4">
    <source>
        <dbReference type="SAM" id="MobiDB-lite"/>
    </source>
</evidence>
<feature type="domain" description="DAGKc" evidence="6">
    <location>
        <begin position="444"/>
        <end position="532"/>
    </location>
</feature>
<dbReference type="CDD" id="cd04513">
    <property type="entry name" value="Glycosylasparaginase"/>
    <property type="match status" value="1"/>
</dbReference>
<dbReference type="InterPro" id="IPR029055">
    <property type="entry name" value="Ntn_hydrolases_N"/>
</dbReference>
<sequence>VWVKVVVVVADEEIGSTAKYPLVVTTWPFKEAVRAAWRAAHNHGLSAVDAVVEGCSACEELRCDGTVGPGGSPDENGETTIDALVMDGVTMDVGAVAAMRYVKDGIKAAKLVMQHTKHTLLVGEQASAFAISMGLPGPTNLSSPESMEKWTKWKENRCRPNFRKNVVPSDNCGPYHLKAKNGITEECGLMGFVAPTSSHIGPHNHDTIAMAVFDKWGHVAVGTSTNGATFKIPGSYQVVESMRLGMEPRVAARDAISRIARKFPDFVGAIFAVNKSGAHAGACHGWTFQYSVRSPDMEDTENRHRHLHRPRHCHHRLLLLPVVLHLWLLFPKQPFCWKMLETLFLPSILMGCPGNSRILPIKLGPKLPTGVEFSNVYGVELLNHGSIQGSNQLEMYGFKVHGLEKSQGNPCVSVLVVYTFRHKDLRTCQMWVDHINASLKSEVERPKNLLVFVHPLSGKGKGYKTWETVAPIFSRAKVNTKVVVTERAGQAFDEMVYATNEELNSYDGGGDGFFNEILNGFLLFRHKAPYPPSPSDFFGSDHCNGNDLVHGLTKTVAQTANQSKDYDPLLSNSCSESARVEQGLYNWSSGSYYISIANCSGYGFYGDVITESEKYRWMGPKRYDYAGTKVFLRHRSYEAEVAYVETESEKTNATASKGNILNRAKAVFASSERVVCRTNCAVCNTKPLQTTMKSYRPSPYSHPEETRWRRCKGRFLSVGAAIISNRNEKAPDGLVADAHLSDGFLHLLLIRDCPRALYLWCMISIIVICIELTRRGGKPLNFNFVEHHKTSAFSFTSLGKESVWNLDGELFPAHKLSAQVFRGLVSLFASGPEILPFSATSKQDLWGLEVIHQLLLSWAIFTSFCISSDNNVMTVVPMLRSRFLGVSLVFMIVYIWGREFPNARISIYGVVSLKGFYLPWAMLALDLIFGNPLKPDILGMVAGHLYYFLTVLHPLSGGKFILKTPLWYTTISHKLVAYWGEGTQVNAPVQRDPSAGVAFRGRSYRLSGSQSRSSGEPTQRASAPVQQPNNPADGVAFRGRGHRLGGQ</sequence>
<dbReference type="PANTHER" id="PTHR12358">
    <property type="entry name" value="SPHINGOSINE KINASE"/>
    <property type="match status" value="1"/>
</dbReference>
<dbReference type="InterPro" id="IPR016064">
    <property type="entry name" value="NAD/diacylglycerol_kinase_sf"/>
</dbReference>
<dbReference type="InterPro" id="IPR000246">
    <property type="entry name" value="Peptidase_T2"/>
</dbReference>
<evidence type="ECO:0000313" key="8">
    <source>
        <dbReference type="Proteomes" id="UP001141552"/>
    </source>
</evidence>
<feature type="non-terminal residue" evidence="7">
    <location>
        <position position="1047"/>
    </location>
</feature>
<dbReference type="Pfam" id="PF00781">
    <property type="entry name" value="DAGK_cat"/>
    <property type="match status" value="1"/>
</dbReference>
<dbReference type="GO" id="GO:0016787">
    <property type="term" value="F:hydrolase activity"/>
    <property type="evidence" value="ECO:0007669"/>
    <property type="project" value="InterPro"/>
</dbReference>
<dbReference type="InterPro" id="IPR001206">
    <property type="entry name" value="Diacylglycerol_kinase_cat_dom"/>
</dbReference>
<keyword evidence="5" id="KW-0472">Membrane</keyword>
<keyword evidence="5" id="KW-0812">Transmembrane</keyword>
<accession>A0A9Q0JMD0</accession>
<feature type="transmembrane region" description="Helical" evidence="5">
    <location>
        <begin position="903"/>
        <end position="925"/>
    </location>
</feature>
<dbReference type="PROSITE" id="PS50146">
    <property type="entry name" value="DAGK"/>
    <property type="match status" value="1"/>
</dbReference>
<reference evidence="7" key="2">
    <citation type="journal article" date="2023" name="Plants (Basel)">
        <title>Annotation of the Turnera subulata (Passifloraceae) Draft Genome Reveals the S-Locus Evolved after the Divergence of Turneroideae from Passifloroideae in a Stepwise Manner.</title>
        <authorList>
            <person name="Henning P.M."/>
            <person name="Roalson E.H."/>
            <person name="Mir W."/>
            <person name="McCubbin A.G."/>
            <person name="Shore J.S."/>
        </authorList>
    </citation>
    <scope>NUCLEOTIDE SEQUENCE</scope>
    <source>
        <strain evidence="7">F60SS</strain>
    </source>
</reference>
<feature type="active site" description="Nucleophile" evidence="2">
    <location>
        <position position="207"/>
    </location>
</feature>
<proteinExistence type="predicted"/>
<dbReference type="EMBL" id="JAKUCV010001304">
    <property type="protein sequence ID" value="KAJ4846959.1"/>
    <property type="molecule type" value="Genomic_DNA"/>
</dbReference>
<dbReference type="PANTHER" id="PTHR12358:SF6">
    <property type="entry name" value="CERAMIDE KINASE"/>
    <property type="match status" value="1"/>
</dbReference>
<dbReference type="SUPFAM" id="SSF56235">
    <property type="entry name" value="N-terminal nucleophile aminohydrolases (Ntn hydrolases)"/>
    <property type="match status" value="1"/>
</dbReference>
<keyword evidence="8" id="KW-1185">Reference proteome</keyword>
<gene>
    <name evidence="7" type="ORF">Tsubulata_048003</name>
</gene>
<feature type="transmembrane region" description="Helical" evidence="5">
    <location>
        <begin position="937"/>
        <end position="955"/>
    </location>
</feature>
<dbReference type="OrthoDB" id="530923at2759"/>
<feature type="compositionally biased region" description="Low complexity" evidence="4">
    <location>
        <begin position="1004"/>
        <end position="1015"/>
    </location>
</feature>
<dbReference type="SUPFAM" id="SSF111331">
    <property type="entry name" value="NAD kinase/diacylglycerol kinase-like"/>
    <property type="match status" value="1"/>
</dbReference>
<organism evidence="7 8">
    <name type="scientific">Turnera subulata</name>
    <dbReference type="NCBI Taxonomy" id="218843"/>
    <lineage>
        <taxon>Eukaryota</taxon>
        <taxon>Viridiplantae</taxon>
        <taxon>Streptophyta</taxon>
        <taxon>Embryophyta</taxon>
        <taxon>Tracheophyta</taxon>
        <taxon>Spermatophyta</taxon>
        <taxon>Magnoliopsida</taxon>
        <taxon>eudicotyledons</taxon>
        <taxon>Gunneridae</taxon>
        <taxon>Pentapetalae</taxon>
        <taxon>rosids</taxon>
        <taxon>fabids</taxon>
        <taxon>Malpighiales</taxon>
        <taxon>Passifloraceae</taxon>
        <taxon>Turnera</taxon>
    </lineage>
</organism>
<name>A0A9Q0JMD0_9ROSI</name>
<comment type="subunit">
    <text evidence="1">Heterotetramer of two alpha and two beta chains arranged as a dimer of alpha/beta heterodimers.</text>
</comment>
<evidence type="ECO:0000256" key="3">
    <source>
        <dbReference type="PIRSR" id="PIRSR600246-3"/>
    </source>
</evidence>
<dbReference type="InterPro" id="IPR050187">
    <property type="entry name" value="Lipid_Phosphate_FormReg"/>
</dbReference>
<feature type="site" description="Cleavage; by autolysis" evidence="3">
    <location>
        <begin position="206"/>
        <end position="207"/>
    </location>
</feature>
<dbReference type="GO" id="GO:0016020">
    <property type="term" value="C:membrane"/>
    <property type="evidence" value="ECO:0007669"/>
    <property type="project" value="GOC"/>
</dbReference>
<keyword evidence="5" id="KW-1133">Transmembrane helix</keyword>
<evidence type="ECO:0000256" key="5">
    <source>
        <dbReference type="SAM" id="Phobius"/>
    </source>
</evidence>
<reference evidence="7" key="1">
    <citation type="submission" date="2022-02" db="EMBL/GenBank/DDBJ databases">
        <authorList>
            <person name="Henning P.M."/>
            <person name="McCubbin A.G."/>
            <person name="Shore J.S."/>
        </authorList>
    </citation>
    <scope>NUCLEOTIDE SEQUENCE</scope>
    <source>
        <strain evidence="7">F60SS</strain>
        <tissue evidence="7">Leaves</tissue>
    </source>
</reference>
<feature type="compositionally biased region" description="Polar residues" evidence="4">
    <location>
        <begin position="1016"/>
        <end position="1030"/>
    </location>
</feature>
<dbReference type="Gene3D" id="3.40.50.10330">
    <property type="entry name" value="Probable inorganic polyphosphate/atp-NAD kinase, domain 1"/>
    <property type="match status" value="1"/>
</dbReference>
<dbReference type="InterPro" id="IPR017438">
    <property type="entry name" value="ATP-NAD_kinase_N"/>
</dbReference>
<dbReference type="Gene3D" id="2.60.200.40">
    <property type="match status" value="1"/>
</dbReference>
<dbReference type="Gene3D" id="3.60.20.30">
    <property type="entry name" value="(Glycosyl)asparaginase"/>
    <property type="match status" value="1"/>
</dbReference>
<feature type="region of interest" description="Disordered" evidence="4">
    <location>
        <begin position="1004"/>
        <end position="1047"/>
    </location>
</feature>
<dbReference type="GO" id="GO:0001729">
    <property type="term" value="F:ceramide kinase activity"/>
    <property type="evidence" value="ECO:0007669"/>
    <property type="project" value="TreeGrafter"/>
</dbReference>
<dbReference type="GO" id="GO:0006672">
    <property type="term" value="P:ceramide metabolic process"/>
    <property type="evidence" value="ECO:0007669"/>
    <property type="project" value="TreeGrafter"/>
</dbReference>
<comment type="caution">
    <text evidence="7">The sequence shown here is derived from an EMBL/GenBank/DDBJ whole genome shotgun (WGS) entry which is preliminary data.</text>
</comment>
<dbReference type="Proteomes" id="UP001141552">
    <property type="component" value="Unassembled WGS sequence"/>
</dbReference>
<dbReference type="Pfam" id="PF04511">
    <property type="entry name" value="DER1"/>
    <property type="match status" value="1"/>
</dbReference>
<feature type="transmembrane region" description="Helical" evidence="5">
    <location>
        <begin position="879"/>
        <end position="897"/>
    </location>
</feature>
<protein>
    <recommendedName>
        <fullName evidence="6">DAGKc domain-containing protein</fullName>
    </recommendedName>
</protein>
<evidence type="ECO:0000256" key="1">
    <source>
        <dbReference type="ARBA" id="ARBA00011601"/>
    </source>
</evidence>
<evidence type="ECO:0000313" key="7">
    <source>
        <dbReference type="EMBL" id="KAJ4846959.1"/>
    </source>
</evidence>
<dbReference type="InterPro" id="IPR007599">
    <property type="entry name" value="DER1"/>
</dbReference>
<evidence type="ECO:0000259" key="6">
    <source>
        <dbReference type="PROSITE" id="PS50146"/>
    </source>
</evidence>
<dbReference type="AlphaFoldDB" id="A0A9Q0JMD0"/>